<dbReference type="Proteomes" id="UP000245390">
    <property type="component" value="Unassembled WGS sequence"/>
</dbReference>
<dbReference type="AlphaFoldDB" id="A0A316FTH2"/>
<keyword evidence="4" id="KW-1185">Reference proteome</keyword>
<feature type="signal peptide" evidence="1">
    <location>
        <begin position="1"/>
        <end position="27"/>
    </location>
</feature>
<comment type="caution">
    <text evidence="3">The sequence shown here is derived from an EMBL/GenBank/DDBJ whole genome shotgun (WGS) entry which is preliminary data.</text>
</comment>
<sequence>MPIDRRTALLSLAGLALAPALAPAALAEPQRPAGAPVSGPPIAMLVYPEMTALDLVGPHHFLGATGAPIELVTTQRDLRPVPSDLGLAIQPTATLETCPEDVTLLFVPGGTRGTIAAARDPRTLAFVRDRASRARYVTSVCTGSLVLGAAGVLRGKRATSHWIVRDLLTQFDAIPTASRVVRDGNVITGAGVSAGLDFGLTLAAELAGQDEAEGILLVSEYDPEPPFPGGSPETARPEILEALRAGGLSRFVAEARTLRIAGA</sequence>
<dbReference type="InterPro" id="IPR002818">
    <property type="entry name" value="DJ-1/PfpI"/>
</dbReference>
<dbReference type="PANTHER" id="PTHR43130">
    <property type="entry name" value="ARAC-FAMILY TRANSCRIPTIONAL REGULATOR"/>
    <property type="match status" value="1"/>
</dbReference>
<dbReference type="OrthoDB" id="9792284at2"/>
<name>A0A316FTH2_9RHOB</name>
<dbReference type="InterPro" id="IPR029062">
    <property type="entry name" value="Class_I_gatase-like"/>
</dbReference>
<organism evidence="3 4">
    <name type="scientific">Silicimonas algicola</name>
    <dbReference type="NCBI Taxonomy" id="1826607"/>
    <lineage>
        <taxon>Bacteria</taxon>
        <taxon>Pseudomonadati</taxon>
        <taxon>Pseudomonadota</taxon>
        <taxon>Alphaproteobacteria</taxon>
        <taxon>Rhodobacterales</taxon>
        <taxon>Paracoccaceae</taxon>
    </lineage>
</organism>
<dbReference type="Pfam" id="PF01965">
    <property type="entry name" value="DJ-1_PfpI"/>
    <property type="match status" value="1"/>
</dbReference>
<feature type="domain" description="DJ-1/PfpI" evidence="2">
    <location>
        <begin position="42"/>
        <end position="204"/>
    </location>
</feature>
<gene>
    <name evidence="3" type="ORF">C8D95_1176</name>
</gene>
<evidence type="ECO:0000259" key="2">
    <source>
        <dbReference type="Pfam" id="PF01965"/>
    </source>
</evidence>
<dbReference type="SUPFAM" id="SSF52317">
    <property type="entry name" value="Class I glutamine amidotransferase-like"/>
    <property type="match status" value="1"/>
</dbReference>
<evidence type="ECO:0000313" key="3">
    <source>
        <dbReference type="EMBL" id="PWK51663.1"/>
    </source>
</evidence>
<dbReference type="EMBL" id="QGGV01000017">
    <property type="protein sequence ID" value="PWK51663.1"/>
    <property type="molecule type" value="Genomic_DNA"/>
</dbReference>
<reference evidence="3 4" key="1">
    <citation type="submission" date="2018-05" db="EMBL/GenBank/DDBJ databases">
        <title>Genomic Encyclopedia of Type Strains, Phase IV (KMG-IV): sequencing the most valuable type-strain genomes for metagenomic binning, comparative biology and taxonomic classification.</title>
        <authorList>
            <person name="Goeker M."/>
        </authorList>
    </citation>
    <scope>NUCLEOTIDE SEQUENCE [LARGE SCALE GENOMIC DNA]</scope>
    <source>
        <strain evidence="3 4">DSM 103371</strain>
    </source>
</reference>
<dbReference type="RefSeq" id="WP_109761226.1">
    <property type="nucleotide sequence ID" value="NZ_CP034588.1"/>
</dbReference>
<proteinExistence type="predicted"/>
<dbReference type="Gene3D" id="3.40.50.880">
    <property type="match status" value="1"/>
</dbReference>
<evidence type="ECO:0000256" key="1">
    <source>
        <dbReference type="SAM" id="SignalP"/>
    </source>
</evidence>
<keyword evidence="1" id="KW-0732">Signal</keyword>
<accession>A0A316FTH2</accession>
<dbReference type="CDD" id="cd03139">
    <property type="entry name" value="GATase1_PfpI_2"/>
    <property type="match status" value="1"/>
</dbReference>
<dbReference type="InterPro" id="IPR006311">
    <property type="entry name" value="TAT_signal"/>
</dbReference>
<evidence type="ECO:0000313" key="4">
    <source>
        <dbReference type="Proteomes" id="UP000245390"/>
    </source>
</evidence>
<protein>
    <submittedName>
        <fullName evidence="3">DJ-1/PfpI family protein</fullName>
    </submittedName>
</protein>
<dbReference type="GO" id="GO:0006355">
    <property type="term" value="P:regulation of DNA-templated transcription"/>
    <property type="evidence" value="ECO:0007669"/>
    <property type="project" value="TreeGrafter"/>
</dbReference>
<dbReference type="KEGG" id="salo:EF888_11095"/>
<dbReference type="PROSITE" id="PS51318">
    <property type="entry name" value="TAT"/>
    <property type="match status" value="1"/>
</dbReference>
<dbReference type="InterPro" id="IPR052158">
    <property type="entry name" value="INH-QAR"/>
</dbReference>
<feature type="chain" id="PRO_5016444800" evidence="1">
    <location>
        <begin position="28"/>
        <end position="263"/>
    </location>
</feature>
<dbReference type="PANTHER" id="PTHR43130:SF2">
    <property type="entry name" value="DJ-1_PFPI DOMAIN-CONTAINING PROTEIN"/>
    <property type="match status" value="1"/>
</dbReference>